<sequence>MAAAEAVRTGNKKVTSDLPTPFSFAERKLFVLALLAGLEGYHINVDGKHVTSFPYRTEWPEEDYPPYANGPGYILSSDIAQSIASDFESHKLRLSKMEDVSMGMWVEQFNSSKPVEYVHSLKFSQTVA</sequence>
<organism evidence="1 2">
    <name type="scientific">Melia azedarach</name>
    <name type="common">Chinaberry tree</name>
    <dbReference type="NCBI Taxonomy" id="155640"/>
    <lineage>
        <taxon>Eukaryota</taxon>
        <taxon>Viridiplantae</taxon>
        <taxon>Streptophyta</taxon>
        <taxon>Embryophyta</taxon>
        <taxon>Tracheophyta</taxon>
        <taxon>Spermatophyta</taxon>
        <taxon>Magnoliopsida</taxon>
        <taxon>eudicotyledons</taxon>
        <taxon>Gunneridae</taxon>
        <taxon>Pentapetalae</taxon>
        <taxon>rosids</taxon>
        <taxon>malvids</taxon>
        <taxon>Sapindales</taxon>
        <taxon>Meliaceae</taxon>
        <taxon>Melia</taxon>
    </lineage>
</organism>
<proteinExistence type="predicted"/>
<gene>
    <name evidence="1" type="ORF">OWV82_014494</name>
</gene>
<name>A0ACC1XL98_MELAZ</name>
<comment type="caution">
    <text evidence="1">The sequence shown here is derived from an EMBL/GenBank/DDBJ whole genome shotgun (WGS) entry which is preliminary data.</text>
</comment>
<dbReference type="EMBL" id="CM051401">
    <property type="protein sequence ID" value="KAJ4712207.1"/>
    <property type="molecule type" value="Genomic_DNA"/>
</dbReference>
<dbReference type="Proteomes" id="UP001164539">
    <property type="component" value="Chromosome 8"/>
</dbReference>
<reference evidence="1 2" key="1">
    <citation type="journal article" date="2023" name="Science">
        <title>Complex scaffold remodeling in plant triterpene biosynthesis.</title>
        <authorList>
            <person name="De La Pena R."/>
            <person name="Hodgson H."/>
            <person name="Liu J.C."/>
            <person name="Stephenson M.J."/>
            <person name="Martin A.C."/>
            <person name="Owen C."/>
            <person name="Harkess A."/>
            <person name="Leebens-Mack J."/>
            <person name="Jimenez L.E."/>
            <person name="Osbourn A."/>
            <person name="Sattely E.S."/>
        </authorList>
    </citation>
    <scope>NUCLEOTIDE SEQUENCE [LARGE SCALE GENOMIC DNA]</scope>
    <source>
        <strain evidence="2">cv. JPN11</strain>
        <tissue evidence="1">Leaf</tissue>
    </source>
</reference>
<evidence type="ECO:0000313" key="1">
    <source>
        <dbReference type="EMBL" id="KAJ4712207.1"/>
    </source>
</evidence>
<evidence type="ECO:0000313" key="2">
    <source>
        <dbReference type="Proteomes" id="UP001164539"/>
    </source>
</evidence>
<protein>
    <submittedName>
        <fullName evidence="1">Hydroxyproline O-galactosyltransferase</fullName>
    </submittedName>
</protein>
<keyword evidence="2" id="KW-1185">Reference proteome</keyword>
<accession>A0ACC1XL98</accession>